<dbReference type="Proteomes" id="UP000004931">
    <property type="component" value="Unassembled WGS sequence"/>
</dbReference>
<protein>
    <submittedName>
        <fullName evidence="1">Uncharacterized protein</fullName>
    </submittedName>
</protein>
<keyword evidence="2" id="KW-1185">Reference proteome</keyword>
<name>A0YFG8_9GAMM</name>
<gene>
    <name evidence="1" type="ORF">GP2143_09260</name>
</gene>
<organism evidence="1 2">
    <name type="scientific">marine gamma proteobacterium HTCC2143</name>
    <dbReference type="NCBI Taxonomy" id="247633"/>
    <lineage>
        <taxon>Bacteria</taxon>
        <taxon>Pseudomonadati</taxon>
        <taxon>Pseudomonadota</taxon>
        <taxon>Gammaproteobacteria</taxon>
        <taxon>Cellvibrionales</taxon>
        <taxon>Spongiibacteraceae</taxon>
        <taxon>BD1-7 clade</taxon>
    </lineage>
</organism>
<dbReference type="AlphaFoldDB" id="A0YFG8"/>
<reference evidence="1 2" key="1">
    <citation type="journal article" date="2010" name="J. Bacteriol.">
        <title>Genome sequence of the oligotrophic marine Gammaproteobacterium HTCC2143, isolated from the Oregon Coast.</title>
        <authorList>
            <person name="Oh H.M."/>
            <person name="Kang I."/>
            <person name="Ferriera S."/>
            <person name="Giovannoni S.J."/>
            <person name="Cho J.C."/>
        </authorList>
    </citation>
    <scope>NUCLEOTIDE SEQUENCE [LARGE SCALE GENOMIC DNA]</scope>
    <source>
        <strain evidence="1 2">HTCC2143</strain>
    </source>
</reference>
<proteinExistence type="predicted"/>
<comment type="caution">
    <text evidence="1">The sequence shown here is derived from an EMBL/GenBank/DDBJ whole genome shotgun (WGS) entry which is preliminary data.</text>
</comment>
<dbReference type="EMBL" id="AAVT01000008">
    <property type="protein sequence ID" value="EAW30382.1"/>
    <property type="molecule type" value="Genomic_DNA"/>
</dbReference>
<dbReference type="STRING" id="247633.GP2143_09260"/>
<evidence type="ECO:0000313" key="1">
    <source>
        <dbReference type="EMBL" id="EAW30382.1"/>
    </source>
</evidence>
<evidence type="ECO:0000313" key="2">
    <source>
        <dbReference type="Proteomes" id="UP000004931"/>
    </source>
</evidence>
<accession>A0YFG8</accession>
<sequence length="41" mass="4530">MIDGWHRRGDAGTVCDRLLINGEMPSPFNLAGRKSDYDGAH</sequence>